<dbReference type="STRING" id="113226.A0A139IL66"/>
<gene>
    <name evidence="3" type="ORF">AC579_3378</name>
</gene>
<dbReference type="PANTHER" id="PTHR47843">
    <property type="entry name" value="BTB DOMAIN-CONTAINING PROTEIN-RELATED"/>
    <property type="match status" value="1"/>
</dbReference>
<evidence type="ECO:0000256" key="1">
    <source>
        <dbReference type="SAM" id="MobiDB-lite"/>
    </source>
</evidence>
<feature type="domain" description="BTB" evidence="2">
    <location>
        <begin position="18"/>
        <end position="88"/>
    </location>
</feature>
<feature type="region of interest" description="Disordered" evidence="1">
    <location>
        <begin position="95"/>
        <end position="173"/>
    </location>
</feature>
<organism evidence="3 4">
    <name type="scientific">Pseudocercospora musae</name>
    <dbReference type="NCBI Taxonomy" id="113226"/>
    <lineage>
        <taxon>Eukaryota</taxon>
        <taxon>Fungi</taxon>
        <taxon>Dikarya</taxon>
        <taxon>Ascomycota</taxon>
        <taxon>Pezizomycotina</taxon>
        <taxon>Dothideomycetes</taxon>
        <taxon>Dothideomycetidae</taxon>
        <taxon>Mycosphaerellales</taxon>
        <taxon>Mycosphaerellaceae</taxon>
        <taxon>Pseudocercospora</taxon>
    </lineage>
</organism>
<dbReference type="SUPFAM" id="SSF54695">
    <property type="entry name" value="POZ domain"/>
    <property type="match status" value="1"/>
</dbReference>
<dbReference type="InterPro" id="IPR000210">
    <property type="entry name" value="BTB/POZ_dom"/>
</dbReference>
<dbReference type="Gene3D" id="3.30.710.10">
    <property type="entry name" value="Potassium Channel Kv1.1, Chain A"/>
    <property type="match status" value="1"/>
</dbReference>
<reference evidence="3 4" key="1">
    <citation type="submission" date="2015-07" db="EMBL/GenBank/DDBJ databases">
        <title>Comparative genomics of the Sigatoka disease complex on banana suggests a link between parallel evolutionary changes in Pseudocercospora fijiensis and Pseudocercospora eumusae and increased virulence on the banana host.</title>
        <authorList>
            <person name="Chang T.-C."/>
            <person name="Salvucci A."/>
            <person name="Crous P.W."/>
            <person name="Stergiopoulos I."/>
        </authorList>
    </citation>
    <scope>NUCLEOTIDE SEQUENCE [LARGE SCALE GENOMIC DNA]</scope>
    <source>
        <strain evidence="3 4">CBS 116634</strain>
    </source>
</reference>
<dbReference type="Pfam" id="PF00651">
    <property type="entry name" value="BTB"/>
    <property type="match status" value="1"/>
</dbReference>
<keyword evidence="4" id="KW-1185">Reference proteome</keyword>
<dbReference type="Proteomes" id="UP000073492">
    <property type="component" value="Unassembled WGS sequence"/>
</dbReference>
<dbReference type="PROSITE" id="PS50097">
    <property type="entry name" value="BTB"/>
    <property type="match status" value="1"/>
</dbReference>
<dbReference type="PANTHER" id="PTHR47843:SF2">
    <property type="entry name" value="BTB DOMAIN-CONTAINING PROTEIN"/>
    <property type="match status" value="1"/>
</dbReference>
<evidence type="ECO:0000259" key="2">
    <source>
        <dbReference type="PROSITE" id="PS50097"/>
    </source>
</evidence>
<name>A0A139IL66_9PEZI</name>
<comment type="caution">
    <text evidence="3">The sequence shown here is derived from an EMBL/GenBank/DDBJ whole genome shotgun (WGS) entry which is preliminary data.</text>
</comment>
<dbReference type="CDD" id="cd18186">
    <property type="entry name" value="BTB_POZ_ZBTB_KLHL-like"/>
    <property type="match status" value="1"/>
</dbReference>
<dbReference type="AlphaFoldDB" id="A0A139IL66"/>
<proteinExistence type="predicted"/>
<feature type="compositionally biased region" description="Acidic residues" evidence="1">
    <location>
        <begin position="128"/>
        <end position="163"/>
    </location>
</feature>
<evidence type="ECO:0000313" key="4">
    <source>
        <dbReference type="Proteomes" id="UP000073492"/>
    </source>
</evidence>
<protein>
    <recommendedName>
        <fullName evidence="2">BTB domain-containing protein</fullName>
    </recommendedName>
</protein>
<dbReference type="EMBL" id="LFZO01000057">
    <property type="protein sequence ID" value="KXT15491.1"/>
    <property type="molecule type" value="Genomic_DNA"/>
</dbReference>
<accession>A0A139IL66</accession>
<dbReference type="InterPro" id="IPR011333">
    <property type="entry name" value="SKP1/BTB/POZ_sf"/>
</dbReference>
<sequence length="396" mass="44179">MATASQFGEVDPAVFLDPNVTTIVAGSDRSRYAVHKALLCQKSGYFATAYNTSMKESSEDEFTISDVPDHAFRTLISWLYTGRVFLNPGQKSTLAGALAPSDTCDEAGVTKGTSEENAGPEYDNLGSDGDDSNIDGDYDDSDREDSDGSDDEMDHESDCEDEESRANEAAHASFDPQSEAFKISGIFRGFSKAFELDTYQLSCLVRLYEGSEAHHSFVNKCKRMLKNKLEKTVVDTVVLPPNIGQQEEIEIYDRLVDIYILADRFDIQDLRINIMNIFQKHQAEQEHHLTDCTSPNLATISKACENLPSTSDLRLWLVHRMAFECPTEATELHALPKDFLVDVLATIAQNVKCLWTKGDLPKYQDQCLCHAHQSLDEVKRRMVNGAGDEGEKDDED</sequence>
<dbReference type="OrthoDB" id="194443at2759"/>
<evidence type="ECO:0000313" key="3">
    <source>
        <dbReference type="EMBL" id="KXT15491.1"/>
    </source>
</evidence>
<dbReference type="SMART" id="SM00225">
    <property type="entry name" value="BTB"/>
    <property type="match status" value="1"/>
</dbReference>